<keyword evidence="2" id="KW-1185">Reference proteome</keyword>
<name>A0ACC3TE63_9ASCO</name>
<proteinExistence type="predicted"/>
<gene>
    <name evidence="1" type="ORF">V1517DRAFT_334071</name>
</gene>
<evidence type="ECO:0000313" key="2">
    <source>
        <dbReference type="Proteomes" id="UP001489719"/>
    </source>
</evidence>
<reference evidence="2" key="1">
    <citation type="journal article" date="2024" name="Front. Bioeng. Biotechnol.">
        <title>Genome-scale model development and genomic sequencing of the oleaginous clade Lipomyces.</title>
        <authorList>
            <person name="Czajka J.J."/>
            <person name="Han Y."/>
            <person name="Kim J."/>
            <person name="Mondo S.J."/>
            <person name="Hofstad B.A."/>
            <person name="Robles A."/>
            <person name="Haridas S."/>
            <person name="Riley R."/>
            <person name="LaButti K."/>
            <person name="Pangilinan J."/>
            <person name="Andreopoulos W."/>
            <person name="Lipzen A."/>
            <person name="Yan J."/>
            <person name="Wang M."/>
            <person name="Ng V."/>
            <person name="Grigoriev I.V."/>
            <person name="Spatafora J.W."/>
            <person name="Magnuson J.K."/>
            <person name="Baker S.E."/>
            <person name="Pomraning K.R."/>
        </authorList>
    </citation>
    <scope>NUCLEOTIDE SEQUENCE [LARGE SCALE GENOMIC DNA]</scope>
    <source>
        <strain evidence="2">CBS 10300</strain>
    </source>
</reference>
<accession>A0ACC3TE63</accession>
<protein>
    <submittedName>
        <fullName evidence="1">Uncharacterized protein</fullName>
    </submittedName>
</protein>
<dbReference type="Proteomes" id="UP001489719">
    <property type="component" value="Unassembled WGS sequence"/>
</dbReference>
<dbReference type="EMBL" id="MU970255">
    <property type="protein sequence ID" value="KAK9318960.1"/>
    <property type="molecule type" value="Genomic_DNA"/>
</dbReference>
<comment type="caution">
    <text evidence="1">The sequence shown here is derived from an EMBL/GenBank/DDBJ whole genome shotgun (WGS) entry which is preliminary data.</text>
</comment>
<evidence type="ECO:0000313" key="1">
    <source>
        <dbReference type="EMBL" id="KAK9318960.1"/>
    </source>
</evidence>
<organism evidence="1 2">
    <name type="scientific">Lipomyces orientalis</name>
    <dbReference type="NCBI Taxonomy" id="1233043"/>
    <lineage>
        <taxon>Eukaryota</taxon>
        <taxon>Fungi</taxon>
        <taxon>Dikarya</taxon>
        <taxon>Ascomycota</taxon>
        <taxon>Saccharomycotina</taxon>
        <taxon>Lipomycetes</taxon>
        <taxon>Lipomycetales</taxon>
        <taxon>Lipomycetaceae</taxon>
        <taxon>Lipomyces</taxon>
    </lineage>
</organism>
<sequence>MYASQIPSIAFSIPDLDGFARLTLKNIDTSKEIACFQSFISNGKSIRQNSVIYVSAAIAGVTLAISGLTMISQAMFSTSGAHGGSTLGFADVISWTQSMAMNGMMSVKYPAVYRSFSQNFGWSLCMVPWSGMQKAIDTFRSKTGGNVTLSSWEVLQASTILDYRTGAVILINQTAYVVSASKLIRRFSLDGIDLSQNNTSAVDSSTGIRVLTTIQGMARYVEHLMVPNANTFMTVLMFFAIILGAIICSILLLRIAVECWAHFGPLSKSLKSFRTGYWLFLSSTVVRVIFILYGTWVLYCLYQFKLGDSWASLLLATITLGIFTAVIGGFTLRIFWIARKARRASGIEELFEYKPWIRRYGLFYGQFKTNCWWFFVMITMEASGRSIFIALGDGHGLVQVVGQLTLEVIFILVLFTIRPFNKRSGNVINAVITIVRIASLACVLVFVEELGVEAETTTIVGVVLIVIQAVLTALLAVLILIQAIIGIFQKNTRSKRHMSVNETELQPPGESTNESQKLNDCFEDSYNIEHKRADAVVSGRNMDVAISEWQPSSDGTECTAPP</sequence>